<dbReference type="AlphaFoldDB" id="A0A7J8RIL1"/>
<sequence>DEFRGIYKVRVRDYQALLHCSHYRLDHCGFEAGISKDGQTSEHALLAFTLGVK</sequence>
<reference evidence="1 2" key="1">
    <citation type="journal article" date="2019" name="Genome Biol. Evol.">
        <title>Insights into the evolution of the New World diploid cottons (Gossypium, subgenus Houzingenia) based on genome sequencing.</title>
        <authorList>
            <person name="Grover C.E."/>
            <person name="Arick M.A. 2nd"/>
            <person name="Thrash A."/>
            <person name="Conover J.L."/>
            <person name="Sanders W.S."/>
            <person name="Peterson D.G."/>
            <person name="Frelichowski J.E."/>
            <person name="Scheffler J.A."/>
            <person name="Scheffler B.E."/>
            <person name="Wendel J.F."/>
        </authorList>
    </citation>
    <scope>NUCLEOTIDE SEQUENCE [LARGE SCALE GENOMIC DNA]</scope>
    <source>
        <strain evidence="1">27</strain>
        <tissue evidence="1">Leaf</tissue>
    </source>
</reference>
<dbReference type="Proteomes" id="UP000593561">
    <property type="component" value="Unassembled WGS sequence"/>
</dbReference>
<evidence type="ECO:0000313" key="2">
    <source>
        <dbReference type="Proteomes" id="UP000593561"/>
    </source>
</evidence>
<proteinExistence type="predicted"/>
<keyword evidence="2" id="KW-1185">Reference proteome</keyword>
<evidence type="ECO:0000313" key="1">
    <source>
        <dbReference type="EMBL" id="MBA0613413.1"/>
    </source>
</evidence>
<protein>
    <submittedName>
        <fullName evidence="1">Uncharacterized protein</fullName>
    </submittedName>
</protein>
<organism evidence="1 2">
    <name type="scientific">Gossypium davidsonii</name>
    <name type="common">Davidson's cotton</name>
    <name type="synonym">Gossypium klotzschianum subsp. davidsonii</name>
    <dbReference type="NCBI Taxonomy" id="34287"/>
    <lineage>
        <taxon>Eukaryota</taxon>
        <taxon>Viridiplantae</taxon>
        <taxon>Streptophyta</taxon>
        <taxon>Embryophyta</taxon>
        <taxon>Tracheophyta</taxon>
        <taxon>Spermatophyta</taxon>
        <taxon>Magnoliopsida</taxon>
        <taxon>eudicotyledons</taxon>
        <taxon>Gunneridae</taxon>
        <taxon>Pentapetalae</taxon>
        <taxon>rosids</taxon>
        <taxon>malvids</taxon>
        <taxon>Malvales</taxon>
        <taxon>Malvaceae</taxon>
        <taxon>Malvoideae</taxon>
        <taxon>Gossypium</taxon>
    </lineage>
</organism>
<gene>
    <name evidence="1" type="ORF">Godav_013852</name>
</gene>
<comment type="caution">
    <text evidence="1">The sequence shown here is derived from an EMBL/GenBank/DDBJ whole genome shotgun (WGS) entry which is preliminary data.</text>
</comment>
<name>A0A7J8RIL1_GOSDV</name>
<dbReference type="EMBL" id="JABFAC010000005">
    <property type="protein sequence ID" value="MBA0613413.1"/>
    <property type="molecule type" value="Genomic_DNA"/>
</dbReference>
<accession>A0A7J8RIL1</accession>
<feature type="non-terminal residue" evidence="1">
    <location>
        <position position="1"/>
    </location>
</feature>